<dbReference type="AlphaFoldDB" id="A0A6M4JA20"/>
<proteinExistence type="predicted"/>
<protein>
    <submittedName>
        <fullName evidence="1">Uncharacterized protein</fullName>
    </submittedName>
</protein>
<dbReference type="EMBL" id="CP053096">
    <property type="protein sequence ID" value="QJR43793.1"/>
    <property type="molecule type" value="Genomic_DNA"/>
</dbReference>
<evidence type="ECO:0000313" key="1">
    <source>
        <dbReference type="EMBL" id="QJR43793.1"/>
    </source>
</evidence>
<keyword evidence="2" id="KW-1185">Reference proteome</keyword>
<evidence type="ECO:0000313" key="2">
    <source>
        <dbReference type="Proteomes" id="UP000500686"/>
    </source>
</evidence>
<dbReference type="KEGG" id="mmir:HLA87_03340"/>
<name>A0A6M4JA20_9MOLU</name>
<dbReference type="RefSeq" id="WP_171111931.1">
    <property type="nucleotide sequence ID" value="NZ_CP053096.1"/>
</dbReference>
<dbReference type="Proteomes" id="UP000500686">
    <property type="component" value="Chromosome"/>
</dbReference>
<sequence length="250" mass="29156">MPINFFSFEVSSYLNLFLIALVIWPIIYQLILWRFFLKKFSFFKKNELITHSLRKSKIKNLIHYAIVGVVGLAATSILYLIGSLFLESEEFWIKNKMSVIAAIIFTAATSIIGLVTMGILISQMKINHKIDWNSIKNISIEKDLNFNNSDFQIRWLDPITKQYEEANQKVLNVEWKKDFNFYHSMSIKKNISFNVLNHYLAKADCFYFYGINAPEKNIEFICSAVVNQLIQEGLYENLDSAIDDLSKKIY</sequence>
<organism evidence="1 2">
    <name type="scientific">Mycoplasma miroungigenitalium</name>
    <dbReference type="NCBI Taxonomy" id="754515"/>
    <lineage>
        <taxon>Bacteria</taxon>
        <taxon>Bacillati</taxon>
        <taxon>Mycoplasmatota</taxon>
        <taxon>Mollicutes</taxon>
        <taxon>Mycoplasmataceae</taxon>
        <taxon>Mycoplasma</taxon>
    </lineage>
</organism>
<accession>A0A6M4JA20</accession>
<reference evidence="1 2" key="1">
    <citation type="submission" date="2020-05" db="EMBL/GenBank/DDBJ databases">
        <title>Novel Mycoplasma species detected in Mirounga angustirostris (northern elephant seal) from the USA.</title>
        <authorList>
            <person name="Volokhov D.V."/>
        </authorList>
    </citation>
    <scope>NUCLEOTIDE SEQUENCE [LARGE SCALE GENOMIC DNA]</scope>
    <source>
        <strain evidence="1 2">Mirounga ES2806-GEN</strain>
    </source>
</reference>
<gene>
    <name evidence="1" type="ORF">HLA87_03340</name>
</gene>